<dbReference type="FunFam" id="3.20.20.140:FF:000174">
    <property type="entry name" value="Dihydropyrimidinase-related protein 2"/>
    <property type="match status" value="1"/>
</dbReference>
<dbReference type="KEGG" id="dsf:UWK_01311"/>
<keyword evidence="8" id="KW-1185">Reference proteome</keyword>
<comment type="PTM">
    <text evidence="5">Carbamylation allows a single lysine to coordinate two divalent metal cations.</text>
</comment>
<protein>
    <submittedName>
        <fullName evidence="7">Dihydropyrimidinase</fullName>
        <ecNumber evidence="7">3.5.2.2</ecNumber>
    </submittedName>
</protein>
<dbReference type="EC" id="3.5.2.2" evidence="7"/>
<evidence type="ECO:0000256" key="1">
    <source>
        <dbReference type="ARBA" id="ARBA00001947"/>
    </source>
</evidence>
<dbReference type="STRING" id="1167006.UWK_01311"/>
<reference evidence="8" key="1">
    <citation type="journal article" date="2013" name="Stand. Genomic Sci.">
        <title>Complete genome sequence of Desulfocapsa sulfexigens, a marine deltaproteobacterium specialized in disproportionating inorganic sulfur compounds.</title>
        <authorList>
            <person name="Finster K.W."/>
            <person name="Kjeldsen K.U."/>
            <person name="Kube M."/>
            <person name="Reinhardt R."/>
            <person name="Mussmann M."/>
            <person name="Amann R."/>
            <person name="Schreiber L."/>
        </authorList>
    </citation>
    <scope>NUCLEOTIDE SEQUENCE [LARGE SCALE GENOMIC DNA]</scope>
    <source>
        <strain evidence="8">DSM 10523 / SB164P1</strain>
    </source>
</reference>
<dbReference type="SUPFAM" id="SSF51338">
    <property type="entry name" value="Composite domain of metallo-dependent hydrolases"/>
    <property type="match status" value="1"/>
</dbReference>
<proteinExistence type="inferred from homology"/>
<dbReference type="Pfam" id="PF01979">
    <property type="entry name" value="Amidohydro_1"/>
    <property type="match status" value="1"/>
</dbReference>
<dbReference type="SUPFAM" id="SSF51556">
    <property type="entry name" value="Metallo-dependent hydrolases"/>
    <property type="match status" value="1"/>
</dbReference>
<evidence type="ECO:0000256" key="4">
    <source>
        <dbReference type="ARBA" id="ARBA00022801"/>
    </source>
</evidence>
<dbReference type="GO" id="GO:0046872">
    <property type="term" value="F:metal ion binding"/>
    <property type="evidence" value="ECO:0007669"/>
    <property type="project" value="UniProtKB-KW"/>
</dbReference>
<sequence>MSTLVTGGTVVTATETRQTDILIEDGRVVAIGGSPGRLADWDIIDAAGCYVMPGAVDVHTHLNLQVGEERVSDGFYHGSVAAVHGGTTSIVEHPGFGPAGCELSHQIDLYREQARDEMVIDYGFHGVVQHVDDHVLCAIKDLTKNGTPSLKVYMTYAARLGDYDIIQVLKASHAAGGLTAFHAENHAIIGELTQSISDYGDVSNPASHPESRPDYSEAEAINRLIALSQAAGNAALYIVHLSTASGLELIRKAKQKGLPIYAETCPQYLTLTDSCYQKTNDRGLQYIMAPPLRKQQDCDALWEGLADGTIDVVATDHCSFSFAQKLKRGKTNVFCSPGGVPGVETRVPLLFSEGVLKNRIDLNRFVQLVATNPARIMGLSPQKGSIEVGADADLLILDPAEEKIVSVEVLHQHVDYTPYVGMVVKGWPQTVLLRGNILVRDGEFLGSKGSGQYIRRKLRIQE</sequence>
<dbReference type="Gene3D" id="2.30.40.10">
    <property type="entry name" value="Urease, subunit C, domain 1"/>
    <property type="match status" value="1"/>
</dbReference>
<comment type="similarity">
    <text evidence="2">Belongs to the metallo-dependent hydrolases superfamily. Hydantoinase/dihydropyrimidinase family.</text>
</comment>
<dbReference type="PANTHER" id="PTHR11647">
    <property type="entry name" value="HYDRANTOINASE/DIHYDROPYRIMIDINASE FAMILY MEMBER"/>
    <property type="match status" value="1"/>
</dbReference>
<dbReference type="AlphaFoldDB" id="M1P871"/>
<dbReference type="eggNOG" id="COG0044">
    <property type="taxonomic scope" value="Bacteria"/>
</dbReference>
<dbReference type="Gene3D" id="3.20.20.140">
    <property type="entry name" value="Metal-dependent hydrolases"/>
    <property type="match status" value="1"/>
</dbReference>
<keyword evidence="3" id="KW-0479">Metal-binding</keyword>
<dbReference type="NCBIfam" id="TIGR02033">
    <property type="entry name" value="D-hydantoinase"/>
    <property type="match status" value="1"/>
</dbReference>
<name>M1P871_DESSD</name>
<feature type="modified residue" description="N6-carboxylysine" evidence="5">
    <location>
        <position position="151"/>
    </location>
</feature>
<dbReference type="InterPro" id="IPR006680">
    <property type="entry name" value="Amidohydro-rel"/>
</dbReference>
<dbReference type="InterPro" id="IPR032466">
    <property type="entry name" value="Metal_Hydrolase"/>
</dbReference>
<dbReference type="GO" id="GO:0004157">
    <property type="term" value="F:dihydropyrimidinase activity"/>
    <property type="evidence" value="ECO:0007669"/>
    <property type="project" value="UniProtKB-EC"/>
</dbReference>
<evidence type="ECO:0000313" key="8">
    <source>
        <dbReference type="Proteomes" id="UP000011721"/>
    </source>
</evidence>
<comment type="cofactor">
    <cofactor evidence="1">
        <name>Zn(2+)</name>
        <dbReference type="ChEBI" id="CHEBI:29105"/>
    </cofactor>
</comment>
<dbReference type="RefSeq" id="WP_015403564.1">
    <property type="nucleotide sequence ID" value="NC_020304.1"/>
</dbReference>
<keyword evidence="4 7" id="KW-0378">Hydrolase</keyword>
<evidence type="ECO:0000256" key="3">
    <source>
        <dbReference type="ARBA" id="ARBA00022723"/>
    </source>
</evidence>
<dbReference type="PANTHER" id="PTHR11647:SF1">
    <property type="entry name" value="COLLAPSIN RESPONSE MEDIATOR PROTEIN"/>
    <property type="match status" value="1"/>
</dbReference>
<evidence type="ECO:0000256" key="2">
    <source>
        <dbReference type="ARBA" id="ARBA00008829"/>
    </source>
</evidence>
<dbReference type="PATRIC" id="fig|1167006.5.peg.1443"/>
<dbReference type="InterPro" id="IPR050378">
    <property type="entry name" value="Metallo-dep_Hydrolases_sf"/>
</dbReference>
<dbReference type="HOGENOM" id="CLU_015572_2_0_7"/>
<dbReference type="GO" id="GO:0005829">
    <property type="term" value="C:cytosol"/>
    <property type="evidence" value="ECO:0007669"/>
    <property type="project" value="TreeGrafter"/>
</dbReference>
<dbReference type="OrthoDB" id="9803027at2"/>
<evidence type="ECO:0000256" key="5">
    <source>
        <dbReference type="PIRSR" id="PIRSR611778-50"/>
    </source>
</evidence>
<dbReference type="InterPro" id="IPR011778">
    <property type="entry name" value="Hydantoinase/dihydroPyrase"/>
</dbReference>
<dbReference type="Proteomes" id="UP000011721">
    <property type="component" value="Chromosome"/>
</dbReference>
<dbReference type="InterPro" id="IPR011059">
    <property type="entry name" value="Metal-dep_hydrolase_composite"/>
</dbReference>
<dbReference type="CDD" id="cd01314">
    <property type="entry name" value="D-HYD"/>
    <property type="match status" value="1"/>
</dbReference>
<feature type="domain" description="Amidohydrolase-related" evidence="6">
    <location>
        <begin position="50"/>
        <end position="437"/>
    </location>
</feature>
<evidence type="ECO:0000259" key="6">
    <source>
        <dbReference type="Pfam" id="PF01979"/>
    </source>
</evidence>
<dbReference type="EMBL" id="CP003985">
    <property type="protein sequence ID" value="AGF77872.1"/>
    <property type="molecule type" value="Genomic_DNA"/>
</dbReference>
<gene>
    <name evidence="7" type="ordered locus">UWK_01311</name>
</gene>
<evidence type="ECO:0000313" key="7">
    <source>
        <dbReference type="EMBL" id="AGF77872.1"/>
    </source>
</evidence>
<organism evidence="7 8">
    <name type="scientific">Desulfocapsa sulfexigens (strain DSM 10523 / SB164P1)</name>
    <dbReference type="NCBI Taxonomy" id="1167006"/>
    <lineage>
        <taxon>Bacteria</taxon>
        <taxon>Pseudomonadati</taxon>
        <taxon>Thermodesulfobacteriota</taxon>
        <taxon>Desulfobulbia</taxon>
        <taxon>Desulfobulbales</taxon>
        <taxon>Desulfocapsaceae</taxon>
        <taxon>Desulfocapsa</taxon>
    </lineage>
</organism>
<accession>M1P871</accession>